<gene>
    <name evidence="2" type="ORF">Bca52824_074389</name>
</gene>
<evidence type="ECO:0000313" key="3">
    <source>
        <dbReference type="Proteomes" id="UP000886595"/>
    </source>
</evidence>
<accession>A0A8X7PP77</accession>
<keyword evidence="3" id="KW-1185">Reference proteome</keyword>
<feature type="compositionally biased region" description="Basic and acidic residues" evidence="1">
    <location>
        <begin position="7"/>
        <end position="18"/>
    </location>
</feature>
<feature type="region of interest" description="Disordered" evidence="1">
    <location>
        <begin position="1"/>
        <end position="33"/>
    </location>
</feature>
<proteinExistence type="predicted"/>
<dbReference type="OrthoDB" id="1109330at2759"/>
<dbReference type="Proteomes" id="UP000886595">
    <property type="component" value="Unassembled WGS sequence"/>
</dbReference>
<sequence length="272" mass="29161">MFKGGTRKADVDRLREQPRAVSKQKQNQPKQHCEQILDESRVASIVHDILKPQLQRIDGDVAAAVAAVKEISSTALAYQGSVYGMVESMLKAFKEEILLSRGNENTQPPAQAEHSTNNFADGSKPPSAVGGCEAEVDANANVISNVLENISHYSTPPGSGERVPGSEGRFADVEAPLGSQHHVEAHNTEAASFSSNININARSQTVDAGHTPVIPLSQEPSFCLGLTQDDNLEAAARKDEVGDNAGDPCAVGGDEAQCYKTSELELYHRFDI</sequence>
<feature type="compositionally biased region" description="Polar residues" evidence="1">
    <location>
        <begin position="103"/>
        <end position="120"/>
    </location>
</feature>
<reference evidence="2 3" key="1">
    <citation type="submission" date="2020-02" db="EMBL/GenBank/DDBJ databases">
        <authorList>
            <person name="Ma Q."/>
            <person name="Huang Y."/>
            <person name="Song X."/>
            <person name="Pei D."/>
        </authorList>
    </citation>
    <scope>NUCLEOTIDE SEQUENCE [LARGE SCALE GENOMIC DNA]</scope>
    <source>
        <strain evidence="2">Sxm20200214</strain>
        <tissue evidence="2">Leaf</tissue>
    </source>
</reference>
<comment type="caution">
    <text evidence="2">The sequence shown here is derived from an EMBL/GenBank/DDBJ whole genome shotgun (WGS) entry which is preliminary data.</text>
</comment>
<name>A0A8X7PP77_BRACI</name>
<evidence type="ECO:0000256" key="1">
    <source>
        <dbReference type="SAM" id="MobiDB-lite"/>
    </source>
</evidence>
<dbReference type="AlphaFoldDB" id="A0A8X7PP77"/>
<feature type="region of interest" description="Disordered" evidence="1">
    <location>
        <begin position="103"/>
        <end position="129"/>
    </location>
</feature>
<organism evidence="2 3">
    <name type="scientific">Brassica carinata</name>
    <name type="common">Ethiopian mustard</name>
    <name type="synonym">Abyssinian cabbage</name>
    <dbReference type="NCBI Taxonomy" id="52824"/>
    <lineage>
        <taxon>Eukaryota</taxon>
        <taxon>Viridiplantae</taxon>
        <taxon>Streptophyta</taxon>
        <taxon>Embryophyta</taxon>
        <taxon>Tracheophyta</taxon>
        <taxon>Spermatophyta</taxon>
        <taxon>Magnoliopsida</taxon>
        <taxon>eudicotyledons</taxon>
        <taxon>Gunneridae</taxon>
        <taxon>Pentapetalae</taxon>
        <taxon>rosids</taxon>
        <taxon>malvids</taxon>
        <taxon>Brassicales</taxon>
        <taxon>Brassicaceae</taxon>
        <taxon>Brassiceae</taxon>
        <taxon>Brassica</taxon>
    </lineage>
</organism>
<evidence type="ECO:0000313" key="2">
    <source>
        <dbReference type="EMBL" id="KAG2255095.1"/>
    </source>
</evidence>
<protein>
    <submittedName>
        <fullName evidence="2">Uncharacterized protein</fullName>
    </submittedName>
</protein>
<dbReference type="EMBL" id="JAAMPC010000015">
    <property type="protein sequence ID" value="KAG2255095.1"/>
    <property type="molecule type" value="Genomic_DNA"/>
</dbReference>